<accession>A0A9W8N542</accession>
<evidence type="ECO:0000313" key="2">
    <source>
        <dbReference type="EMBL" id="KAJ3555920.1"/>
    </source>
</evidence>
<evidence type="ECO:0000256" key="1">
    <source>
        <dbReference type="SAM" id="MobiDB-lite"/>
    </source>
</evidence>
<feature type="region of interest" description="Disordered" evidence="1">
    <location>
        <begin position="288"/>
        <end position="386"/>
    </location>
</feature>
<feature type="compositionally biased region" description="Polar residues" evidence="1">
    <location>
        <begin position="450"/>
        <end position="477"/>
    </location>
</feature>
<reference evidence="2" key="1">
    <citation type="submission" date="2022-07" db="EMBL/GenBank/DDBJ databases">
        <title>Genome Sequence of Xylaria arbuscula.</title>
        <authorList>
            <person name="Buettner E."/>
        </authorList>
    </citation>
    <scope>NUCLEOTIDE SEQUENCE</scope>
    <source>
        <strain evidence="2">VT107</strain>
    </source>
</reference>
<feature type="compositionally biased region" description="Polar residues" evidence="1">
    <location>
        <begin position="288"/>
        <end position="311"/>
    </location>
</feature>
<protein>
    <submittedName>
        <fullName evidence="2">Uncharacterized protein</fullName>
    </submittedName>
</protein>
<feature type="region of interest" description="Disordered" evidence="1">
    <location>
        <begin position="1"/>
        <end position="30"/>
    </location>
</feature>
<feature type="compositionally biased region" description="Gly residues" evidence="1">
    <location>
        <begin position="522"/>
        <end position="535"/>
    </location>
</feature>
<dbReference type="VEuPathDB" id="FungiDB:F4678DRAFT_472137"/>
<feature type="region of interest" description="Disordered" evidence="1">
    <location>
        <begin position="120"/>
        <end position="161"/>
    </location>
</feature>
<name>A0A9W8N542_9PEZI</name>
<dbReference type="Proteomes" id="UP001148614">
    <property type="component" value="Unassembled WGS sequence"/>
</dbReference>
<proteinExistence type="predicted"/>
<gene>
    <name evidence="2" type="ORF">NPX13_g10253</name>
</gene>
<dbReference type="AlphaFoldDB" id="A0A9W8N542"/>
<sequence>MSPESPSSLVADRPIRPLPKRRLRERLSPDVAQTIKYPPAPQTTTPLFLYPYHSREESTLPSTDLLGTFNRDSGLKSVGDASFRRNGLISGHDDSMMNQVRRTMGARVFADSGEHGVRVAQRSGLQRQAKPPQPPPSTASSADGYDSFENTNNKKKRKIPIAGETMLNGTHVLNEPASFGIPSPPTTGDEDGGEMISTSTPYYSGGPLSNVQGISGPGRGRYGRIRNGRSPLRALSDSNTNWTGRNMKLRSAGQYPSPPAGIISTAIASAEKFPIPTGQENVSLLQQQIPTKPSPQSSTQFTFTFGSQNPVSWPGSDPASHGMTGSHRVHQPPSAADYHGATARSTQTHSGISPNLPGLNNNHPAGDGMAKGASNAADPPKKSKSAGEIHFSALPDSVAGTQSFRTCITLQLRKIITSYEIKDRRRRREEAERRRLLEKAKMKSRKGKKTSTNNRMPAKNNSVSDRASMAANDTQQHPAMAHQHDQEEGEEIRSEAFDSEDNYDDHLSQEDEMPAIPRAPAGGTGDGGGPPARQR</sequence>
<feature type="compositionally biased region" description="Basic and acidic residues" evidence="1">
    <location>
        <begin position="482"/>
        <end position="496"/>
    </location>
</feature>
<dbReference type="EMBL" id="JANPWZ010002815">
    <property type="protein sequence ID" value="KAJ3555920.1"/>
    <property type="molecule type" value="Genomic_DNA"/>
</dbReference>
<feature type="region of interest" description="Disordered" evidence="1">
    <location>
        <begin position="423"/>
        <end position="535"/>
    </location>
</feature>
<feature type="compositionally biased region" description="Polar residues" evidence="1">
    <location>
        <begin position="343"/>
        <end position="363"/>
    </location>
</feature>
<feature type="compositionally biased region" description="Basic and acidic residues" evidence="1">
    <location>
        <begin position="423"/>
        <end position="441"/>
    </location>
</feature>
<comment type="caution">
    <text evidence="2">The sequence shown here is derived from an EMBL/GenBank/DDBJ whole genome shotgun (WGS) entry which is preliminary data.</text>
</comment>
<organism evidence="2 3">
    <name type="scientific">Xylaria arbuscula</name>
    <dbReference type="NCBI Taxonomy" id="114810"/>
    <lineage>
        <taxon>Eukaryota</taxon>
        <taxon>Fungi</taxon>
        <taxon>Dikarya</taxon>
        <taxon>Ascomycota</taxon>
        <taxon>Pezizomycotina</taxon>
        <taxon>Sordariomycetes</taxon>
        <taxon>Xylariomycetidae</taxon>
        <taxon>Xylariales</taxon>
        <taxon>Xylariaceae</taxon>
        <taxon>Xylaria</taxon>
    </lineage>
</organism>
<keyword evidence="3" id="KW-1185">Reference proteome</keyword>
<evidence type="ECO:0000313" key="3">
    <source>
        <dbReference type="Proteomes" id="UP001148614"/>
    </source>
</evidence>